<accession>A0A656HDZ0</accession>
<keyword evidence="2" id="KW-1185">Reference proteome</keyword>
<evidence type="ECO:0000313" key="2">
    <source>
        <dbReference type="Proteomes" id="UP000005317"/>
    </source>
</evidence>
<gene>
    <name evidence="1" type="ORF">Thini_1821</name>
</gene>
<reference evidence="2" key="1">
    <citation type="journal article" date="2011" name="Stand. Genomic Sci.">
        <title>Genome sequence of the filamentous, gliding Thiothrix nivea neotype strain (JP2(T)).</title>
        <authorList>
            <person name="Lapidus A."/>
            <person name="Nolan M."/>
            <person name="Lucas S."/>
            <person name="Glavina Del Rio T."/>
            <person name="Tice H."/>
            <person name="Cheng J.F."/>
            <person name="Tapia R."/>
            <person name="Han C."/>
            <person name="Goodwin L."/>
            <person name="Pitluck S."/>
            <person name="Liolios K."/>
            <person name="Pagani I."/>
            <person name="Ivanova N."/>
            <person name="Huntemann M."/>
            <person name="Mavromatis K."/>
            <person name="Mikhailova N."/>
            <person name="Pati A."/>
            <person name="Chen A."/>
            <person name="Palaniappan K."/>
            <person name="Land M."/>
            <person name="Brambilla E.M."/>
            <person name="Rohde M."/>
            <person name="Abt B."/>
            <person name="Verbarg S."/>
            <person name="Goker M."/>
            <person name="Bristow J."/>
            <person name="Eisen J.A."/>
            <person name="Markowitz V."/>
            <person name="Hugenholtz P."/>
            <person name="Kyrpides N.C."/>
            <person name="Klenk H.P."/>
            <person name="Woyke T."/>
        </authorList>
    </citation>
    <scope>NUCLEOTIDE SEQUENCE [LARGE SCALE GENOMIC DNA]</scope>
    <source>
        <strain evidence="2">ATCC 35100 / DSM 5205 / JP2</strain>
    </source>
</reference>
<protein>
    <submittedName>
        <fullName evidence="1">Uncharacterized protein</fullName>
    </submittedName>
</protein>
<dbReference type="Proteomes" id="UP000005317">
    <property type="component" value="Unassembled WGS sequence"/>
</dbReference>
<dbReference type="RefSeq" id="WP_002708333.1">
    <property type="nucleotide sequence ID" value="NZ_JH651384.1"/>
</dbReference>
<dbReference type="EMBL" id="JH651384">
    <property type="protein sequence ID" value="EIJ34402.1"/>
    <property type="molecule type" value="Genomic_DNA"/>
</dbReference>
<dbReference type="OrthoDB" id="5625257at2"/>
<name>A0A656HDZ0_THINJ</name>
<proteinExistence type="predicted"/>
<sequence length="83" mass="9140">MDFFRNEAETRLLHELNIENRLDRVSLHGSLDITHDASGLELALKLKEMVDGMVAVLQAEQANGALPASITIKPTGQVDNPFL</sequence>
<evidence type="ECO:0000313" key="1">
    <source>
        <dbReference type="EMBL" id="EIJ34402.1"/>
    </source>
</evidence>
<organism evidence="1 2">
    <name type="scientific">Thiothrix nivea (strain ATCC 35100 / DSM 5205 / JP2)</name>
    <dbReference type="NCBI Taxonomy" id="870187"/>
    <lineage>
        <taxon>Bacteria</taxon>
        <taxon>Pseudomonadati</taxon>
        <taxon>Pseudomonadota</taxon>
        <taxon>Gammaproteobacteria</taxon>
        <taxon>Thiotrichales</taxon>
        <taxon>Thiotrichaceae</taxon>
        <taxon>Thiothrix</taxon>
    </lineage>
</organism>
<dbReference type="AlphaFoldDB" id="A0A656HDZ0"/>